<comment type="caution">
    <text evidence="1">The sequence shown here is derived from an EMBL/GenBank/DDBJ whole genome shotgun (WGS) entry which is preliminary data.</text>
</comment>
<proteinExistence type="predicted"/>
<dbReference type="AlphaFoldDB" id="A0A8J3TR51"/>
<accession>A0A8J3TR51</accession>
<evidence type="ECO:0000313" key="1">
    <source>
        <dbReference type="EMBL" id="GII25815.1"/>
    </source>
</evidence>
<name>A0A8J3TR51_9ACTN</name>
<protein>
    <submittedName>
        <fullName evidence="1">Uncharacterized protein</fullName>
    </submittedName>
</protein>
<keyword evidence="2" id="KW-1185">Reference proteome</keyword>
<sequence length="45" mass="4776">MWLGGLAWLASRVLRALSPGVTTRLERISAAVMIALGLRIAAQAN</sequence>
<dbReference type="EMBL" id="BOON01000059">
    <property type="protein sequence ID" value="GII25815.1"/>
    <property type="molecule type" value="Genomic_DNA"/>
</dbReference>
<gene>
    <name evidence="1" type="ORF">Pme01_54120</name>
</gene>
<dbReference type="Proteomes" id="UP000599074">
    <property type="component" value="Unassembled WGS sequence"/>
</dbReference>
<dbReference type="RefSeq" id="WP_168118086.1">
    <property type="nucleotide sequence ID" value="NZ_BOON01000059.1"/>
</dbReference>
<organism evidence="1 2">
    <name type="scientific">Planosporangium mesophilum</name>
    <dbReference type="NCBI Taxonomy" id="689768"/>
    <lineage>
        <taxon>Bacteria</taxon>
        <taxon>Bacillati</taxon>
        <taxon>Actinomycetota</taxon>
        <taxon>Actinomycetes</taxon>
        <taxon>Micromonosporales</taxon>
        <taxon>Micromonosporaceae</taxon>
        <taxon>Planosporangium</taxon>
    </lineage>
</organism>
<evidence type="ECO:0000313" key="2">
    <source>
        <dbReference type="Proteomes" id="UP000599074"/>
    </source>
</evidence>
<reference evidence="1" key="1">
    <citation type="submission" date="2021-01" db="EMBL/GenBank/DDBJ databases">
        <title>Whole genome shotgun sequence of Planosporangium mesophilum NBRC 109066.</title>
        <authorList>
            <person name="Komaki H."/>
            <person name="Tamura T."/>
        </authorList>
    </citation>
    <scope>NUCLEOTIDE SEQUENCE</scope>
    <source>
        <strain evidence="1">NBRC 109066</strain>
    </source>
</reference>